<evidence type="ECO:0000313" key="3">
    <source>
        <dbReference type="Proteomes" id="UP000466345"/>
    </source>
</evidence>
<dbReference type="RefSeq" id="WP_153450692.1">
    <property type="nucleotide sequence ID" value="NZ_WEGJ01000003.1"/>
</dbReference>
<keyword evidence="3" id="KW-1185">Reference proteome</keyword>
<dbReference type="Proteomes" id="UP000466345">
    <property type="component" value="Unassembled WGS sequence"/>
</dbReference>
<accession>A0A7K0CDA3</accession>
<evidence type="ECO:0000256" key="1">
    <source>
        <dbReference type="SAM" id="MobiDB-lite"/>
    </source>
</evidence>
<dbReference type="OrthoDB" id="4324404at2"/>
<reference evidence="2 3" key="1">
    <citation type="submission" date="2019-10" db="EMBL/GenBank/DDBJ databases">
        <title>Streptomyces smaragdinus sp. nov. and Streptomyces fabii sp. nov., isolated from the gut of fungus growing-termite Macrotermes natalensis.</title>
        <authorList>
            <person name="Schwitalla J."/>
            <person name="Benndorf R."/>
            <person name="Martin K."/>
            <person name="De Beer W."/>
            <person name="Kaster A.-K."/>
            <person name="Vollmers J."/>
            <person name="Poulsen M."/>
            <person name="Beemelmanns C."/>
        </authorList>
    </citation>
    <scope>NUCLEOTIDE SEQUENCE [LARGE SCALE GENOMIC DNA]</scope>
    <source>
        <strain evidence="2 3">RB5</strain>
    </source>
</reference>
<sequence length="229" mass="24021">MLRVLPDPRAPLGYRHDGRPIFPILGAAPNDLSAQPGNPGTGTSPDTGTRTVVDQDTLSRLLAREKDQGGRTAVKRLLDQLGFDKPDDLTAFVTAQREMQQAQLTEVERRERAAETAAEAAKQREAAAAAKECAFVRRSALVTLGASGDNLADAERLLAVDDDADEPAVVNAATALKARRPELFGTHPAPPPPAPGGSPAGGPPPRGSGQPKARSAGLAMAKRRGYLAD</sequence>
<feature type="compositionally biased region" description="Polar residues" evidence="1">
    <location>
        <begin position="32"/>
        <end position="51"/>
    </location>
</feature>
<feature type="region of interest" description="Disordered" evidence="1">
    <location>
        <begin position="177"/>
        <end position="229"/>
    </location>
</feature>
<comment type="caution">
    <text evidence="2">The sequence shown here is derived from an EMBL/GenBank/DDBJ whole genome shotgun (WGS) entry which is preliminary data.</text>
</comment>
<feature type="compositionally biased region" description="Pro residues" evidence="1">
    <location>
        <begin position="188"/>
        <end position="206"/>
    </location>
</feature>
<gene>
    <name evidence="2" type="ORF">SRB5_15560</name>
</gene>
<dbReference type="EMBL" id="WEGJ01000003">
    <property type="protein sequence ID" value="MQY11438.1"/>
    <property type="molecule type" value="Genomic_DNA"/>
</dbReference>
<feature type="region of interest" description="Disordered" evidence="1">
    <location>
        <begin position="25"/>
        <end position="51"/>
    </location>
</feature>
<evidence type="ECO:0000313" key="2">
    <source>
        <dbReference type="EMBL" id="MQY11438.1"/>
    </source>
</evidence>
<name>A0A7K0CDA3_9ACTN</name>
<protein>
    <submittedName>
        <fullName evidence="2">Uncharacterized protein</fullName>
    </submittedName>
</protein>
<proteinExistence type="predicted"/>
<organism evidence="2 3">
    <name type="scientific">Streptomyces smaragdinus</name>
    <dbReference type="NCBI Taxonomy" id="2585196"/>
    <lineage>
        <taxon>Bacteria</taxon>
        <taxon>Bacillati</taxon>
        <taxon>Actinomycetota</taxon>
        <taxon>Actinomycetes</taxon>
        <taxon>Kitasatosporales</taxon>
        <taxon>Streptomycetaceae</taxon>
        <taxon>Streptomyces</taxon>
    </lineage>
</organism>
<dbReference type="AlphaFoldDB" id="A0A7K0CDA3"/>